<protein>
    <recommendedName>
        <fullName evidence="5">DUF5671 domain-containing protein</fullName>
    </recommendedName>
</protein>
<keyword evidence="1" id="KW-0812">Transmembrane</keyword>
<dbReference type="Proteomes" id="UP000176609">
    <property type="component" value="Unassembled WGS sequence"/>
</dbReference>
<keyword evidence="1" id="KW-0472">Membrane</keyword>
<feature type="signal peptide" evidence="2">
    <location>
        <begin position="1"/>
        <end position="23"/>
    </location>
</feature>
<sequence length="125" mass="13571">MKKIISLTTSVFLFLLTFTTVHAQDISISVQRPSNLKIGDFGKLLSGTIGVVLIIAALSAFIYLLWGGLQWITSGGDKAAVETAQHRIQAALLGLFIVFAAYAIMLVVGQFFGFDFANLKFPTPF</sequence>
<gene>
    <name evidence="3" type="ORF">A2960_06300</name>
</gene>
<dbReference type="AlphaFoldDB" id="A0A1F6AP32"/>
<name>A0A1F6AP32_9BACT</name>
<accession>A0A1F6AP32</accession>
<keyword evidence="1" id="KW-1133">Transmembrane helix</keyword>
<proteinExistence type="predicted"/>
<feature type="transmembrane region" description="Helical" evidence="1">
    <location>
        <begin position="47"/>
        <end position="69"/>
    </location>
</feature>
<organism evidence="3 4">
    <name type="scientific">Candidatus Gottesmanbacteria bacterium RIFCSPLOWO2_01_FULL_39_12b</name>
    <dbReference type="NCBI Taxonomy" id="1798388"/>
    <lineage>
        <taxon>Bacteria</taxon>
        <taxon>Candidatus Gottesmaniibacteriota</taxon>
    </lineage>
</organism>
<reference evidence="3 4" key="1">
    <citation type="journal article" date="2016" name="Nat. Commun.">
        <title>Thousands of microbial genomes shed light on interconnected biogeochemical processes in an aquifer system.</title>
        <authorList>
            <person name="Anantharaman K."/>
            <person name="Brown C.T."/>
            <person name="Hug L.A."/>
            <person name="Sharon I."/>
            <person name="Castelle C.J."/>
            <person name="Probst A.J."/>
            <person name="Thomas B.C."/>
            <person name="Singh A."/>
            <person name="Wilkins M.J."/>
            <person name="Karaoz U."/>
            <person name="Brodie E.L."/>
            <person name="Williams K.H."/>
            <person name="Hubbard S.S."/>
            <person name="Banfield J.F."/>
        </authorList>
    </citation>
    <scope>NUCLEOTIDE SEQUENCE [LARGE SCALE GENOMIC DNA]</scope>
</reference>
<evidence type="ECO:0000256" key="2">
    <source>
        <dbReference type="SAM" id="SignalP"/>
    </source>
</evidence>
<feature type="chain" id="PRO_5009522992" description="DUF5671 domain-containing protein" evidence="2">
    <location>
        <begin position="24"/>
        <end position="125"/>
    </location>
</feature>
<evidence type="ECO:0000256" key="1">
    <source>
        <dbReference type="SAM" id="Phobius"/>
    </source>
</evidence>
<comment type="caution">
    <text evidence="3">The sequence shown here is derived from an EMBL/GenBank/DDBJ whole genome shotgun (WGS) entry which is preliminary data.</text>
</comment>
<keyword evidence="2" id="KW-0732">Signal</keyword>
<evidence type="ECO:0008006" key="5">
    <source>
        <dbReference type="Google" id="ProtNLM"/>
    </source>
</evidence>
<dbReference type="EMBL" id="MFJR01000009">
    <property type="protein sequence ID" value="OGG26460.1"/>
    <property type="molecule type" value="Genomic_DNA"/>
</dbReference>
<feature type="transmembrane region" description="Helical" evidence="1">
    <location>
        <begin position="90"/>
        <end position="112"/>
    </location>
</feature>
<evidence type="ECO:0000313" key="3">
    <source>
        <dbReference type="EMBL" id="OGG26460.1"/>
    </source>
</evidence>
<evidence type="ECO:0000313" key="4">
    <source>
        <dbReference type="Proteomes" id="UP000176609"/>
    </source>
</evidence>